<dbReference type="PANTHER" id="PTHR47197:SF3">
    <property type="entry name" value="DIHYDRO-HEME D1 DEHYDROGENASE"/>
    <property type="match status" value="1"/>
</dbReference>
<proteinExistence type="predicted"/>
<dbReference type="InterPro" id="IPR051200">
    <property type="entry name" value="Host-pathogen_enzymatic-act"/>
</dbReference>
<accession>A0ABR8Q887</accession>
<gene>
    <name evidence="1" type="ORF">H9660_16010</name>
</gene>
<dbReference type="EMBL" id="JACSQZ010000118">
    <property type="protein sequence ID" value="MBD7916633.1"/>
    <property type="molecule type" value="Genomic_DNA"/>
</dbReference>
<sequence length="483" mass="55896">MSSLVNKNIYYVSNLGTNTISIINGEDFRLISKIEIGLRSCDIDIDNKNNVYIATDRDEKIFIINHLSKSKKTVKIPNNGHFKVDSLLDRIYVSNTDELCIYSLDSFELISKIDKFSAIDSIQISNDGSKVFIIDIIQNEVQVYDSISLNLIKKYSDICTCPNDIIISEDNKYMYISDIGIKSGRYYSNILKVDLYSDKIIKIELPLGSKITYLEKCSDYIYAINKGLGRIDIIKNNLIKSIETTFKYPQKMKISKNKKHLLVTSTDSKGKGALDLINLEINKVENTFYFDENNTVPYDIGIIEECTYVDEKVKLTNYDKNKDNEKETIILAKKILSSYKEKIIFQQEMIEINSNEKVKIENINFDKCIIIDESKMRDYIEDNNEYIIFSFKFNIPYYIKCTNIKNEKIIFKGNLNGKQKATLYISDNESVNELEFNIRSSSNLISEPYINENFIMFDVISIIETYLTKEELIYLPSSNIKLN</sequence>
<dbReference type="RefSeq" id="WP_191751369.1">
    <property type="nucleotide sequence ID" value="NZ_JACSQZ010000118.1"/>
</dbReference>
<dbReference type="Gene3D" id="2.130.10.10">
    <property type="entry name" value="YVTN repeat-like/Quinoprotein amine dehydrogenase"/>
    <property type="match status" value="1"/>
</dbReference>
<reference evidence="1 2" key="1">
    <citation type="submission" date="2020-08" db="EMBL/GenBank/DDBJ databases">
        <title>A Genomic Blueprint of the Chicken Gut Microbiome.</title>
        <authorList>
            <person name="Gilroy R."/>
            <person name="Ravi A."/>
            <person name="Getino M."/>
            <person name="Pursley I."/>
            <person name="Horton D.L."/>
            <person name="Alikhan N.-F."/>
            <person name="Baker D."/>
            <person name="Gharbi K."/>
            <person name="Hall N."/>
            <person name="Watson M."/>
            <person name="Adriaenssens E.M."/>
            <person name="Foster-Nyarko E."/>
            <person name="Jarju S."/>
            <person name="Secka A."/>
            <person name="Antonio M."/>
            <person name="Oren A."/>
            <person name="Chaudhuri R."/>
            <person name="La Ragione R.M."/>
            <person name="Hildebrand F."/>
            <person name="Pallen M.J."/>
        </authorList>
    </citation>
    <scope>NUCLEOTIDE SEQUENCE [LARGE SCALE GENOMIC DNA]</scope>
    <source>
        <strain evidence="1 2">Sa3CUN1</strain>
    </source>
</reference>
<dbReference type="PANTHER" id="PTHR47197">
    <property type="entry name" value="PROTEIN NIRF"/>
    <property type="match status" value="1"/>
</dbReference>
<name>A0ABR8Q887_9CLOT</name>
<dbReference type="Proteomes" id="UP000640335">
    <property type="component" value="Unassembled WGS sequence"/>
</dbReference>
<evidence type="ECO:0000313" key="1">
    <source>
        <dbReference type="EMBL" id="MBD7916633.1"/>
    </source>
</evidence>
<comment type="caution">
    <text evidence="1">The sequence shown here is derived from an EMBL/GenBank/DDBJ whole genome shotgun (WGS) entry which is preliminary data.</text>
</comment>
<organism evidence="1 2">
    <name type="scientific">Clostridium gallinarum</name>
    <dbReference type="NCBI Taxonomy" id="2762246"/>
    <lineage>
        <taxon>Bacteria</taxon>
        <taxon>Bacillati</taxon>
        <taxon>Bacillota</taxon>
        <taxon>Clostridia</taxon>
        <taxon>Eubacteriales</taxon>
        <taxon>Clostridiaceae</taxon>
        <taxon>Clostridium</taxon>
    </lineage>
</organism>
<keyword evidence="2" id="KW-1185">Reference proteome</keyword>
<evidence type="ECO:0000313" key="2">
    <source>
        <dbReference type="Proteomes" id="UP000640335"/>
    </source>
</evidence>
<protein>
    <recommendedName>
        <fullName evidence="3">40-residue YVTN family beta-propeller repeat-containing protein</fullName>
    </recommendedName>
</protein>
<dbReference type="SUPFAM" id="SSF75011">
    <property type="entry name" value="3-carboxy-cis,cis-mucoante lactonizing enzyme"/>
    <property type="match status" value="1"/>
</dbReference>
<dbReference type="InterPro" id="IPR015943">
    <property type="entry name" value="WD40/YVTN_repeat-like_dom_sf"/>
</dbReference>
<evidence type="ECO:0008006" key="3">
    <source>
        <dbReference type="Google" id="ProtNLM"/>
    </source>
</evidence>